<keyword evidence="2 19" id="KW-0808">Transferase</keyword>
<dbReference type="InterPro" id="IPR000863">
    <property type="entry name" value="Sulfotransferase_dom"/>
</dbReference>
<evidence type="ECO:0000256" key="10">
    <source>
        <dbReference type="ARBA" id="ARBA00052516"/>
    </source>
</evidence>
<evidence type="ECO:0000259" key="18">
    <source>
        <dbReference type="Pfam" id="PF00685"/>
    </source>
</evidence>
<comment type="subcellular location">
    <subcellularLocation>
        <location evidence="1">Golgi apparatus membrane</location>
        <topology evidence="1">Single-pass type II membrane protein</topology>
    </subcellularLocation>
</comment>
<keyword evidence="20" id="KW-1185">Reference proteome</keyword>
<feature type="binding site" evidence="15">
    <location>
        <begin position="107"/>
        <end position="111"/>
    </location>
    <ligand>
        <name>3'-phosphoadenylyl sulfate</name>
        <dbReference type="ChEBI" id="CHEBI:58339"/>
    </ligand>
</feature>
<keyword evidence="9" id="KW-0325">Glycoprotein</keyword>
<dbReference type="FunFam" id="3.40.50.300:FF:000603">
    <property type="entry name" value="Sulfotransferase"/>
    <property type="match status" value="1"/>
</dbReference>
<evidence type="ECO:0000256" key="5">
    <source>
        <dbReference type="ARBA" id="ARBA00022989"/>
    </source>
</evidence>
<evidence type="ECO:0000256" key="16">
    <source>
        <dbReference type="PIRSR" id="PIRSR637359-3"/>
    </source>
</evidence>
<feature type="domain" description="Sulfotransferase" evidence="18">
    <location>
        <begin position="98"/>
        <end position="337"/>
    </location>
</feature>
<dbReference type="PANTHER" id="PTHR10605">
    <property type="entry name" value="HEPARAN SULFATE SULFOTRANSFERASE"/>
    <property type="match status" value="1"/>
</dbReference>
<evidence type="ECO:0000256" key="7">
    <source>
        <dbReference type="ARBA" id="ARBA00023136"/>
    </source>
</evidence>
<evidence type="ECO:0000256" key="3">
    <source>
        <dbReference type="ARBA" id="ARBA00022692"/>
    </source>
</evidence>
<dbReference type="GO" id="GO:0008467">
    <property type="term" value="F:[heparan sulfate]-glucosamine 3-sulfotransferase activity"/>
    <property type="evidence" value="ECO:0007669"/>
    <property type="project" value="UniProtKB-EC"/>
</dbReference>
<dbReference type="OrthoDB" id="411451at2759"/>
<dbReference type="EC" id="2.8.2.23" evidence="11"/>
<evidence type="ECO:0000256" key="13">
    <source>
        <dbReference type="ARBA" id="ARBA00077477"/>
    </source>
</evidence>
<keyword evidence="3 17" id="KW-0812">Transmembrane</keyword>
<dbReference type="InterPro" id="IPR037359">
    <property type="entry name" value="NST/OST"/>
</dbReference>
<evidence type="ECO:0000256" key="6">
    <source>
        <dbReference type="ARBA" id="ARBA00023034"/>
    </source>
</evidence>
<evidence type="ECO:0000256" key="4">
    <source>
        <dbReference type="ARBA" id="ARBA00022968"/>
    </source>
</evidence>
<dbReference type="InterPro" id="IPR027417">
    <property type="entry name" value="P-loop_NTPase"/>
</dbReference>
<keyword evidence="5 17" id="KW-1133">Transmembrane helix</keyword>
<dbReference type="Pfam" id="PF00685">
    <property type="entry name" value="Sulfotransfer_1"/>
    <property type="match status" value="1"/>
</dbReference>
<evidence type="ECO:0000256" key="8">
    <source>
        <dbReference type="ARBA" id="ARBA00023157"/>
    </source>
</evidence>
<evidence type="ECO:0000256" key="12">
    <source>
        <dbReference type="ARBA" id="ARBA00071906"/>
    </source>
</evidence>
<feature type="binding site" evidence="15">
    <location>
        <begin position="315"/>
        <end position="319"/>
    </location>
    <ligand>
        <name>3'-phosphoadenylyl sulfate</name>
        <dbReference type="ChEBI" id="CHEBI:58339"/>
    </ligand>
</feature>
<evidence type="ECO:0000313" key="19">
    <source>
        <dbReference type="EMBL" id="CAC5423818.1"/>
    </source>
</evidence>
<dbReference type="SUPFAM" id="SSF52540">
    <property type="entry name" value="P-loop containing nucleoside triphosphate hydrolases"/>
    <property type="match status" value="1"/>
</dbReference>
<evidence type="ECO:0000256" key="9">
    <source>
        <dbReference type="ARBA" id="ARBA00023180"/>
    </source>
</evidence>
<keyword evidence="6" id="KW-0333">Golgi apparatus</keyword>
<dbReference type="EMBL" id="CACVKT020009881">
    <property type="protein sequence ID" value="CAC5423818.1"/>
    <property type="molecule type" value="Genomic_DNA"/>
</dbReference>
<dbReference type="GO" id="GO:0000139">
    <property type="term" value="C:Golgi membrane"/>
    <property type="evidence" value="ECO:0007669"/>
    <property type="project" value="UniProtKB-SubCell"/>
</dbReference>
<feature type="active site" description="For sulfotransferase activity" evidence="14">
    <location>
        <position position="107"/>
    </location>
</feature>
<organism evidence="19 20">
    <name type="scientific">Mytilus coruscus</name>
    <name type="common">Sea mussel</name>
    <dbReference type="NCBI Taxonomy" id="42192"/>
    <lineage>
        <taxon>Eukaryota</taxon>
        <taxon>Metazoa</taxon>
        <taxon>Spiralia</taxon>
        <taxon>Lophotrochozoa</taxon>
        <taxon>Mollusca</taxon>
        <taxon>Bivalvia</taxon>
        <taxon>Autobranchia</taxon>
        <taxon>Pteriomorphia</taxon>
        <taxon>Mytilida</taxon>
        <taxon>Mytiloidea</taxon>
        <taxon>Mytilidae</taxon>
        <taxon>Mytilinae</taxon>
        <taxon>Mytilus</taxon>
    </lineage>
</organism>
<keyword evidence="7 17" id="KW-0472">Membrane</keyword>
<feature type="transmembrane region" description="Helical" evidence="17">
    <location>
        <begin position="37"/>
        <end position="59"/>
    </location>
</feature>
<comment type="catalytic activity">
    <reaction evidence="10">
        <text>alpha-D-glucosaminyl-[heparan sulfate](n) + 3'-phosphoadenylyl sulfate = 3-sulfo-alpha-D-glucosaminyl-[heparan sulfate](n) + adenosine 3',5'-bisphosphate + H(+)</text>
        <dbReference type="Rhea" id="RHEA:15461"/>
        <dbReference type="Rhea" id="RHEA-COMP:9830"/>
        <dbReference type="Rhea" id="RHEA-COMP:9831"/>
        <dbReference type="ChEBI" id="CHEBI:15378"/>
        <dbReference type="ChEBI" id="CHEBI:58339"/>
        <dbReference type="ChEBI" id="CHEBI:58343"/>
        <dbReference type="ChEBI" id="CHEBI:58388"/>
        <dbReference type="ChEBI" id="CHEBI:70975"/>
        <dbReference type="EC" id="2.8.2.23"/>
    </reaction>
</comment>
<feature type="binding site" evidence="15">
    <location>
        <position position="190"/>
    </location>
    <ligand>
        <name>3'-phosphoadenylyl sulfate</name>
        <dbReference type="ChEBI" id="CHEBI:58339"/>
    </ligand>
</feature>
<evidence type="ECO:0000256" key="17">
    <source>
        <dbReference type="SAM" id="Phobius"/>
    </source>
</evidence>
<dbReference type="AlphaFoldDB" id="A0A6J8ETD9"/>
<sequence>MSNFKWTFHNKGGRRYVKTNYDCCAADGSMRQQWKHAVIVVCVIFIILNISLYSNTIAWSDLNMNNIIYEDSIKFRKLLEQDQFSEKFHPVGTKRRFPQCIIFGVRKCGTRALLEFIGLHPQVQNAEHEMHFFDEDEKYNLGLEWYRKQMPYSYPEQITVEKSPRYFITEKVPERISIMNSTIKLIVVLRNPTTRVLSDYTQVYYNKLAKGVTFQKIEELVIDPYTGEINTDYKAVRISIYHHHFERWLRVFKREQILIVDGDNLILDPVSEIKHVESFLGLEHYITQDNFYFNKTRGFFCKKQGSMEKCLGATKGRPHPGTHPSVIRKLNKFFKPHNEKLFKMINRTFKWS</sequence>
<accession>A0A6J8ETD9</accession>
<dbReference type="PANTHER" id="PTHR10605:SF65">
    <property type="entry name" value="GH20068P"/>
    <property type="match status" value="1"/>
</dbReference>
<evidence type="ECO:0000256" key="14">
    <source>
        <dbReference type="PIRSR" id="PIRSR637359-1"/>
    </source>
</evidence>
<feature type="binding site" evidence="15">
    <location>
        <position position="198"/>
    </location>
    <ligand>
        <name>3'-phosphoadenylyl sulfate</name>
        <dbReference type="ChEBI" id="CHEBI:58339"/>
    </ligand>
</feature>
<proteinExistence type="predicted"/>
<dbReference type="Proteomes" id="UP000507470">
    <property type="component" value="Unassembled WGS sequence"/>
</dbReference>
<gene>
    <name evidence="19" type="ORF">MCOR_55785</name>
</gene>
<dbReference type="Gene3D" id="3.40.50.300">
    <property type="entry name" value="P-loop containing nucleotide triphosphate hydrolases"/>
    <property type="match status" value="1"/>
</dbReference>
<evidence type="ECO:0000256" key="11">
    <source>
        <dbReference type="ARBA" id="ARBA00066719"/>
    </source>
</evidence>
<evidence type="ECO:0000256" key="2">
    <source>
        <dbReference type="ARBA" id="ARBA00022679"/>
    </source>
</evidence>
<evidence type="ECO:0000256" key="1">
    <source>
        <dbReference type="ARBA" id="ARBA00004323"/>
    </source>
</evidence>
<protein>
    <recommendedName>
        <fullName evidence="12">Heparan sulfate glucosamine 3-O-sulfotransferase 5</fullName>
        <ecNumber evidence="11">2.8.2.23</ecNumber>
    </recommendedName>
    <alternativeName>
        <fullName evidence="13">Heparan sulfate D-glucosaminyl 3-O-sulfotransferase 5</fullName>
    </alternativeName>
</protein>
<feature type="disulfide bond" evidence="16">
    <location>
        <begin position="301"/>
        <end position="310"/>
    </location>
</feature>
<evidence type="ECO:0000313" key="20">
    <source>
        <dbReference type="Proteomes" id="UP000507470"/>
    </source>
</evidence>
<reference evidence="19 20" key="1">
    <citation type="submission" date="2020-06" db="EMBL/GenBank/DDBJ databases">
        <authorList>
            <person name="Li R."/>
            <person name="Bekaert M."/>
        </authorList>
    </citation>
    <scope>NUCLEOTIDE SEQUENCE [LARGE SCALE GENOMIC DNA]</scope>
    <source>
        <strain evidence="20">wild</strain>
    </source>
</reference>
<evidence type="ECO:0000256" key="15">
    <source>
        <dbReference type="PIRSR" id="PIRSR637359-2"/>
    </source>
</evidence>
<keyword evidence="4" id="KW-0735">Signal-anchor</keyword>
<keyword evidence="8 16" id="KW-1015">Disulfide bond</keyword>
<name>A0A6J8ETD9_MYTCO</name>